<evidence type="ECO:0000313" key="2">
    <source>
        <dbReference type="EMBL" id="WUV46347.1"/>
    </source>
</evidence>
<dbReference type="Pfam" id="PF04029">
    <property type="entry name" value="2-ph_phosp"/>
    <property type="match status" value="1"/>
</dbReference>
<proteinExistence type="predicted"/>
<gene>
    <name evidence="2" type="ORF">OG563_46110</name>
</gene>
<evidence type="ECO:0000313" key="3">
    <source>
        <dbReference type="Proteomes" id="UP001432062"/>
    </source>
</evidence>
<reference evidence="2" key="1">
    <citation type="submission" date="2022-10" db="EMBL/GenBank/DDBJ databases">
        <title>The complete genomes of actinobacterial strains from the NBC collection.</title>
        <authorList>
            <person name="Joergensen T.S."/>
            <person name="Alvarez Arevalo M."/>
            <person name="Sterndorff E.B."/>
            <person name="Faurdal D."/>
            <person name="Vuksanovic O."/>
            <person name="Mourched A.-S."/>
            <person name="Charusanti P."/>
            <person name="Shaw S."/>
            <person name="Blin K."/>
            <person name="Weber T."/>
        </authorList>
    </citation>
    <scope>NUCLEOTIDE SEQUENCE</scope>
    <source>
        <strain evidence="2">NBC_01482</strain>
    </source>
</reference>
<dbReference type="InterPro" id="IPR036702">
    <property type="entry name" value="ComB-like_sf"/>
</dbReference>
<keyword evidence="3" id="KW-1185">Reference proteome</keyword>
<protein>
    <recommendedName>
        <fullName evidence="1">Probable 2-phosphosulfolactate phosphatase</fullName>
    </recommendedName>
</protein>
<sequence>MRSTFVGVAQLSAVPRVAVVIDVMRAFTTAAYALAGFAERIVFARHR</sequence>
<dbReference type="Proteomes" id="UP001432062">
    <property type="component" value="Chromosome"/>
</dbReference>
<name>A0ABZ1YSU8_9NOCA</name>
<dbReference type="Gene3D" id="3.90.1560.10">
    <property type="entry name" value="ComB-like"/>
    <property type="match status" value="1"/>
</dbReference>
<accession>A0ABZ1YSU8</accession>
<dbReference type="EMBL" id="CP109441">
    <property type="protein sequence ID" value="WUV46347.1"/>
    <property type="molecule type" value="Genomic_DNA"/>
</dbReference>
<organism evidence="2 3">
    <name type="scientific">Nocardia vinacea</name>
    <dbReference type="NCBI Taxonomy" id="96468"/>
    <lineage>
        <taxon>Bacteria</taxon>
        <taxon>Bacillati</taxon>
        <taxon>Actinomycetota</taxon>
        <taxon>Actinomycetes</taxon>
        <taxon>Mycobacteriales</taxon>
        <taxon>Nocardiaceae</taxon>
        <taxon>Nocardia</taxon>
    </lineage>
</organism>
<dbReference type="SUPFAM" id="SSF142823">
    <property type="entry name" value="ComB-like"/>
    <property type="match status" value="1"/>
</dbReference>
<evidence type="ECO:0000256" key="1">
    <source>
        <dbReference type="ARBA" id="ARBA00021948"/>
    </source>
</evidence>
<dbReference type="RefSeq" id="WP_329410015.1">
    <property type="nucleotide sequence ID" value="NZ_CP109441.1"/>
</dbReference>
<dbReference type="InterPro" id="IPR005238">
    <property type="entry name" value="ComB-like"/>
</dbReference>